<dbReference type="PANTHER" id="PTHR22911">
    <property type="entry name" value="ACYL-MALONYL CONDENSING ENZYME-RELATED"/>
    <property type="match status" value="1"/>
</dbReference>
<dbReference type="GeneID" id="109465274"/>
<keyword evidence="4" id="KW-1185">Reference proteome</keyword>
<dbReference type="KEGG" id="bbel:109465274"/>
<feature type="transmembrane region" description="Helical" evidence="2">
    <location>
        <begin position="117"/>
        <end position="138"/>
    </location>
</feature>
<dbReference type="Proteomes" id="UP000515135">
    <property type="component" value="Unplaced"/>
</dbReference>
<feature type="region of interest" description="Disordered" evidence="1">
    <location>
        <begin position="16"/>
        <end position="37"/>
    </location>
</feature>
<feature type="compositionally biased region" description="Basic and acidic residues" evidence="1">
    <location>
        <begin position="21"/>
        <end position="32"/>
    </location>
</feature>
<dbReference type="OrthoDB" id="306876at2759"/>
<dbReference type="InterPro" id="IPR000620">
    <property type="entry name" value="EamA_dom"/>
</dbReference>
<dbReference type="SUPFAM" id="SSF103481">
    <property type="entry name" value="Multidrug resistance efflux transporter EmrE"/>
    <property type="match status" value="2"/>
</dbReference>
<dbReference type="AlphaFoldDB" id="A0A6P4YGV7"/>
<dbReference type="PANTHER" id="PTHR22911:SF137">
    <property type="entry name" value="SOLUTE CARRIER FAMILY 35 MEMBER G2-RELATED"/>
    <property type="match status" value="1"/>
</dbReference>
<reference evidence="5" key="1">
    <citation type="submission" date="2025-08" db="UniProtKB">
        <authorList>
            <consortium name="RefSeq"/>
        </authorList>
    </citation>
    <scope>IDENTIFICATION</scope>
    <source>
        <tissue evidence="5">Gonad</tissue>
    </source>
</reference>
<gene>
    <name evidence="5" type="primary">LOC109465274</name>
</gene>
<keyword evidence="2" id="KW-0472">Membrane</keyword>
<evidence type="ECO:0000313" key="4">
    <source>
        <dbReference type="Proteomes" id="UP000515135"/>
    </source>
</evidence>
<sequence length="368" mass="39532">MNYLIGSTILHKKMARTTTVSKDKPTATHSDLETTDPGGVSPTKTYFNWLTSGAGVLYALLHTLLAAFAAQFMALSSKAGMPVLQLVFLAQLLQFIFVLVMTPLFRPRLTTEGRRQTVFLTLSAVTNNVAVTLEYMSFHIVLPGIAFGIIKGSLPLVTACIGYLVLRETVGAVDCLGIALSVAGVILVAVEMMTDPDNDTWSTERLATSIFLPLAATFAGRGPNAVVERSLVGLQGVSVLTINFYGSLLGTVVLLGLTYALETPRWTMSAQTMGYVIGLCVCDCGQTFAAELALRTEKAGIVAAIQTFTVPLAVLLDYLIHREVPSLLMCGGVVLVVAGTGVVAVYTWRGRQRDILRKNFLDSLNFGK</sequence>
<dbReference type="InterPro" id="IPR037185">
    <property type="entry name" value="EmrE-like"/>
</dbReference>
<feature type="transmembrane region" description="Helical" evidence="2">
    <location>
        <begin position="144"/>
        <end position="166"/>
    </location>
</feature>
<evidence type="ECO:0000256" key="1">
    <source>
        <dbReference type="SAM" id="MobiDB-lite"/>
    </source>
</evidence>
<feature type="domain" description="EamA" evidence="3">
    <location>
        <begin position="54"/>
        <end position="189"/>
    </location>
</feature>
<feature type="transmembrane region" description="Helical" evidence="2">
    <location>
        <begin position="326"/>
        <end position="348"/>
    </location>
</feature>
<feature type="transmembrane region" description="Helical" evidence="2">
    <location>
        <begin position="239"/>
        <end position="261"/>
    </location>
</feature>
<keyword evidence="2" id="KW-1133">Transmembrane helix</keyword>
<dbReference type="RefSeq" id="XP_019618012.1">
    <property type="nucleotide sequence ID" value="XM_019762453.1"/>
</dbReference>
<keyword evidence="2" id="KW-0812">Transmembrane</keyword>
<feature type="transmembrane region" description="Helical" evidence="2">
    <location>
        <begin position="301"/>
        <end position="320"/>
    </location>
</feature>
<name>A0A6P4YGV7_BRABE</name>
<evidence type="ECO:0000313" key="5">
    <source>
        <dbReference type="RefSeq" id="XP_019618012.1"/>
    </source>
</evidence>
<feature type="domain" description="EamA" evidence="3">
    <location>
        <begin position="233"/>
        <end position="343"/>
    </location>
</feature>
<feature type="transmembrane region" description="Helical" evidence="2">
    <location>
        <begin position="54"/>
        <end position="74"/>
    </location>
</feature>
<accession>A0A6P4YGV7</accession>
<dbReference type="GO" id="GO:0016020">
    <property type="term" value="C:membrane"/>
    <property type="evidence" value="ECO:0007669"/>
    <property type="project" value="InterPro"/>
</dbReference>
<organism evidence="4 5">
    <name type="scientific">Branchiostoma belcheri</name>
    <name type="common">Amphioxus</name>
    <dbReference type="NCBI Taxonomy" id="7741"/>
    <lineage>
        <taxon>Eukaryota</taxon>
        <taxon>Metazoa</taxon>
        <taxon>Chordata</taxon>
        <taxon>Cephalochordata</taxon>
        <taxon>Leptocardii</taxon>
        <taxon>Amphioxiformes</taxon>
        <taxon>Branchiostomatidae</taxon>
        <taxon>Branchiostoma</taxon>
    </lineage>
</organism>
<protein>
    <submittedName>
        <fullName evidence="5">Uncharacterized protein LOC109465274</fullName>
    </submittedName>
</protein>
<dbReference type="Pfam" id="PF00892">
    <property type="entry name" value="EamA"/>
    <property type="match status" value="2"/>
</dbReference>
<evidence type="ECO:0000256" key="2">
    <source>
        <dbReference type="SAM" id="Phobius"/>
    </source>
</evidence>
<proteinExistence type="predicted"/>
<evidence type="ECO:0000259" key="3">
    <source>
        <dbReference type="Pfam" id="PF00892"/>
    </source>
</evidence>
<feature type="transmembrane region" description="Helical" evidence="2">
    <location>
        <begin position="86"/>
        <end position="105"/>
    </location>
</feature>
<feature type="transmembrane region" description="Helical" evidence="2">
    <location>
        <begin position="173"/>
        <end position="194"/>
    </location>
</feature>